<dbReference type="AlphaFoldDB" id="A0A6P7FZT6"/>
<keyword evidence="1" id="KW-0238">DNA-binding</keyword>
<dbReference type="InterPro" id="IPR013762">
    <property type="entry name" value="Integrase-like_cat_sf"/>
</dbReference>
<dbReference type="InterPro" id="IPR011010">
    <property type="entry name" value="DNA_brk_join_enz"/>
</dbReference>
<evidence type="ECO:0000256" key="2">
    <source>
        <dbReference type="ARBA" id="ARBA00023172"/>
    </source>
</evidence>
<keyword evidence="2" id="KW-0233">DNA recombination</keyword>
<dbReference type="Gene3D" id="1.10.443.10">
    <property type="entry name" value="Intergrase catalytic core"/>
    <property type="match status" value="1"/>
</dbReference>
<dbReference type="RefSeq" id="XP_028138323.1">
    <property type="nucleotide sequence ID" value="XM_028282522.1"/>
</dbReference>
<accession>A0A6P7FZT6</accession>
<proteinExistence type="predicted"/>
<dbReference type="GO" id="GO:0003677">
    <property type="term" value="F:DNA binding"/>
    <property type="evidence" value="ECO:0007669"/>
    <property type="project" value="UniProtKB-KW"/>
</dbReference>
<name>A0A6P7FZT6_DIAVI</name>
<reference evidence="4" key="1">
    <citation type="submission" date="2025-08" db="UniProtKB">
        <authorList>
            <consortium name="RefSeq"/>
        </authorList>
    </citation>
    <scope>IDENTIFICATION</scope>
    <source>
        <tissue evidence="4">Whole insect</tissue>
    </source>
</reference>
<gene>
    <name evidence="4" type="primary">LOC114332695</name>
</gene>
<dbReference type="InterPro" id="IPR002104">
    <property type="entry name" value="Integrase_catalytic"/>
</dbReference>
<dbReference type="PANTHER" id="PTHR30349:SF41">
    <property type="entry name" value="INTEGRASE_RECOMBINASE PROTEIN MJ0367-RELATED"/>
    <property type="match status" value="1"/>
</dbReference>
<dbReference type="GO" id="GO:0015074">
    <property type="term" value="P:DNA integration"/>
    <property type="evidence" value="ECO:0007669"/>
    <property type="project" value="InterPro"/>
</dbReference>
<dbReference type="InterPro" id="IPR050090">
    <property type="entry name" value="Tyrosine_recombinase_XerCD"/>
</dbReference>
<evidence type="ECO:0000313" key="4">
    <source>
        <dbReference type="RefSeq" id="XP_028138323.1"/>
    </source>
</evidence>
<organism evidence="4">
    <name type="scientific">Diabrotica virgifera virgifera</name>
    <name type="common">western corn rootworm</name>
    <dbReference type="NCBI Taxonomy" id="50390"/>
    <lineage>
        <taxon>Eukaryota</taxon>
        <taxon>Metazoa</taxon>
        <taxon>Ecdysozoa</taxon>
        <taxon>Arthropoda</taxon>
        <taxon>Hexapoda</taxon>
        <taxon>Insecta</taxon>
        <taxon>Pterygota</taxon>
        <taxon>Neoptera</taxon>
        <taxon>Endopterygota</taxon>
        <taxon>Coleoptera</taxon>
        <taxon>Polyphaga</taxon>
        <taxon>Cucujiformia</taxon>
        <taxon>Chrysomeloidea</taxon>
        <taxon>Chrysomelidae</taxon>
        <taxon>Galerucinae</taxon>
        <taxon>Diabroticina</taxon>
        <taxon>Diabroticites</taxon>
        <taxon>Diabrotica</taxon>
    </lineage>
</organism>
<dbReference type="GO" id="GO:0006310">
    <property type="term" value="P:DNA recombination"/>
    <property type="evidence" value="ECO:0007669"/>
    <property type="project" value="UniProtKB-KW"/>
</dbReference>
<protein>
    <submittedName>
        <fullName evidence="4">Uncharacterized protein LOC114332695</fullName>
    </submittedName>
</protein>
<dbReference type="SUPFAM" id="SSF56349">
    <property type="entry name" value="DNA breaking-rejoining enzymes"/>
    <property type="match status" value="1"/>
</dbReference>
<feature type="domain" description="Tyr recombinase" evidence="3">
    <location>
        <begin position="34"/>
        <end position="227"/>
    </location>
</feature>
<dbReference type="Pfam" id="PF00589">
    <property type="entry name" value="Phage_integrase"/>
    <property type="match status" value="1"/>
</dbReference>
<evidence type="ECO:0000259" key="3">
    <source>
        <dbReference type="PROSITE" id="PS51898"/>
    </source>
</evidence>
<evidence type="ECO:0000256" key="1">
    <source>
        <dbReference type="ARBA" id="ARBA00023125"/>
    </source>
</evidence>
<dbReference type="PANTHER" id="PTHR30349">
    <property type="entry name" value="PHAGE INTEGRASE-RELATED"/>
    <property type="match status" value="1"/>
</dbReference>
<dbReference type="InParanoid" id="A0A6P7FZT6"/>
<dbReference type="PROSITE" id="PS51898">
    <property type="entry name" value="TYR_RECOMBINASE"/>
    <property type="match status" value="1"/>
</dbReference>
<sequence length="244" mass="27289">MLKSVINIREDIDISKCPKLLAFLKRRNEGFKPKKSRILTSEQVDQFLREAPDDKYLMLKVALILGVAGACRGKELVDLEIDDVRDLGDSFLIAIRNTKNKIDRNFVIKNSENSAISFVAILRKYVALRKTGTTHSKIFVQYINKECTKRVVGKNMFGTIPRQIAPFLKLENATSYTGHCFRSTSASLLADSGATIDVLKRHGGWKSSNVAEGYIESSIKNKQKISDKIFGQVADSSTIVIDSK</sequence>